<evidence type="ECO:0000313" key="1">
    <source>
        <dbReference type="EMBL" id="QBF83750.1"/>
    </source>
</evidence>
<dbReference type="Proteomes" id="UP000291106">
    <property type="component" value="Chromosome"/>
</dbReference>
<reference evidence="1 2" key="1">
    <citation type="submission" date="2019-02" db="EMBL/GenBank/DDBJ databases">
        <title>Shewanella sp. D4-2 isolated from Dokdo Island.</title>
        <authorList>
            <person name="Baek K."/>
        </authorList>
    </citation>
    <scope>NUCLEOTIDE SEQUENCE [LARGE SCALE GENOMIC DNA]</scope>
    <source>
        <strain evidence="1 2">D4-2</strain>
    </source>
</reference>
<accession>A0A411PK18</accession>
<dbReference type="RefSeq" id="WP_130601175.1">
    <property type="nucleotide sequence ID" value="NZ_CP036200.1"/>
</dbReference>
<organism evidence="1 2">
    <name type="scientific">Shewanella maritima</name>
    <dbReference type="NCBI Taxonomy" id="2520507"/>
    <lineage>
        <taxon>Bacteria</taxon>
        <taxon>Pseudomonadati</taxon>
        <taxon>Pseudomonadota</taxon>
        <taxon>Gammaproteobacteria</taxon>
        <taxon>Alteromonadales</taxon>
        <taxon>Shewanellaceae</taxon>
        <taxon>Shewanella</taxon>
    </lineage>
</organism>
<name>A0A411PK18_9GAMM</name>
<dbReference type="OrthoDB" id="5294764at2"/>
<protein>
    <submittedName>
        <fullName evidence="1">DUF393 domain-containing protein</fullName>
    </submittedName>
</protein>
<evidence type="ECO:0000313" key="2">
    <source>
        <dbReference type="Proteomes" id="UP000291106"/>
    </source>
</evidence>
<proteinExistence type="predicted"/>
<dbReference type="GO" id="GO:0015035">
    <property type="term" value="F:protein-disulfide reductase activity"/>
    <property type="evidence" value="ECO:0007669"/>
    <property type="project" value="InterPro"/>
</dbReference>
<keyword evidence="2" id="KW-1185">Reference proteome</keyword>
<dbReference type="KEGG" id="smai:EXU30_14395"/>
<dbReference type="InterPro" id="IPR007263">
    <property type="entry name" value="DCC1-like"/>
</dbReference>
<dbReference type="Pfam" id="PF04134">
    <property type="entry name" value="DCC1-like"/>
    <property type="match status" value="1"/>
</dbReference>
<dbReference type="EMBL" id="CP036200">
    <property type="protein sequence ID" value="QBF83750.1"/>
    <property type="molecule type" value="Genomic_DNA"/>
</dbReference>
<dbReference type="AlphaFoldDB" id="A0A411PK18"/>
<gene>
    <name evidence="1" type="ORF">EXU30_14395</name>
</gene>
<dbReference type="PANTHER" id="PTHR34290:SF2">
    <property type="entry name" value="OS04G0668800 PROTEIN"/>
    <property type="match status" value="1"/>
</dbReference>
<sequence length="138" mass="15687">MQLTIFYDSACPLCSKEMAQLKSYDRFNSIVLQDLNAEDINERFPTLDTDYANTILHGWLHSGRSSDIMEDSGEMLLGLDVTAKAWQMVGKHPWIQLLRLPGIKCVADKAYLKFASNRYRISYLLTGQKRCDGDSCSL</sequence>
<dbReference type="InterPro" id="IPR044691">
    <property type="entry name" value="DCC1_Trx"/>
</dbReference>
<dbReference type="PANTHER" id="PTHR34290">
    <property type="entry name" value="SI:CH73-390P7.2"/>
    <property type="match status" value="1"/>
</dbReference>